<dbReference type="Proteomes" id="UP000323506">
    <property type="component" value="Chromosome D01"/>
</dbReference>
<evidence type="ECO:0000313" key="3">
    <source>
        <dbReference type="Proteomes" id="UP000323506"/>
    </source>
</evidence>
<gene>
    <name evidence="2" type="ORF">ES288_D01G228400v1</name>
</gene>
<name>A0A5D2DST3_GOSDA</name>
<evidence type="ECO:0000313" key="2">
    <source>
        <dbReference type="EMBL" id="TYG84173.1"/>
    </source>
</evidence>
<sequence length="87" mass="10614">EENPCENREKRKKIKREKSKNPSPFRTFFLNILFCIQYACAKETRKKRILLQIRKRPYIAGNKIEIYRYGYRSRTEASWRLMVALRA</sequence>
<proteinExistence type="predicted"/>
<dbReference type="EMBL" id="CM017701">
    <property type="protein sequence ID" value="TYG84173.1"/>
    <property type="molecule type" value="Genomic_DNA"/>
</dbReference>
<feature type="region of interest" description="Disordered" evidence="1">
    <location>
        <begin position="1"/>
        <end position="23"/>
    </location>
</feature>
<protein>
    <submittedName>
        <fullName evidence="2">Uncharacterized protein</fullName>
    </submittedName>
</protein>
<keyword evidence="3" id="KW-1185">Reference proteome</keyword>
<organism evidence="2 3">
    <name type="scientific">Gossypium darwinii</name>
    <name type="common">Darwin's cotton</name>
    <name type="synonym">Gossypium barbadense var. darwinii</name>
    <dbReference type="NCBI Taxonomy" id="34276"/>
    <lineage>
        <taxon>Eukaryota</taxon>
        <taxon>Viridiplantae</taxon>
        <taxon>Streptophyta</taxon>
        <taxon>Embryophyta</taxon>
        <taxon>Tracheophyta</taxon>
        <taxon>Spermatophyta</taxon>
        <taxon>Magnoliopsida</taxon>
        <taxon>eudicotyledons</taxon>
        <taxon>Gunneridae</taxon>
        <taxon>Pentapetalae</taxon>
        <taxon>rosids</taxon>
        <taxon>malvids</taxon>
        <taxon>Malvales</taxon>
        <taxon>Malvaceae</taxon>
        <taxon>Malvoideae</taxon>
        <taxon>Gossypium</taxon>
    </lineage>
</organism>
<dbReference type="AlphaFoldDB" id="A0A5D2DST3"/>
<evidence type="ECO:0000256" key="1">
    <source>
        <dbReference type="SAM" id="MobiDB-lite"/>
    </source>
</evidence>
<feature type="non-terminal residue" evidence="2">
    <location>
        <position position="1"/>
    </location>
</feature>
<accession>A0A5D2DST3</accession>
<reference evidence="2 3" key="1">
    <citation type="submission" date="2019-06" db="EMBL/GenBank/DDBJ databases">
        <title>WGS assembly of Gossypium darwinii.</title>
        <authorList>
            <person name="Chen Z.J."/>
            <person name="Sreedasyam A."/>
            <person name="Ando A."/>
            <person name="Song Q."/>
            <person name="De L."/>
            <person name="Hulse-Kemp A."/>
            <person name="Ding M."/>
            <person name="Ye W."/>
            <person name="Kirkbride R."/>
            <person name="Jenkins J."/>
            <person name="Plott C."/>
            <person name="Lovell J."/>
            <person name="Lin Y.-M."/>
            <person name="Vaughn R."/>
            <person name="Liu B."/>
            <person name="Li W."/>
            <person name="Simpson S."/>
            <person name="Scheffler B."/>
            <person name="Saski C."/>
            <person name="Grover C."/>
            <person name="Hu G."/>
            <person name="Conover J."/>
            <person name="Carlson J."/>
            <person name="Shu S."/>
            <person name="Boston L."/>
            <person name="Williams M."/>
            <person name="Peterson D."/>
            <person name="Mcgee K."/>
            <person name="Jones D."/>
            <person name="Wendel J."/>
            <person name="Stelly D."/>
            <person name="Grimwood J."/>
            <person name="Schmutz J."/>
        </authorList>
    </citation>
    <scope>NUCLEOTIDE SEQUENCE [LARGE SCALE GENOMIC DNA]</scope>
    <source>
        <strain evidence="2">1808015.09</strain>
    </source>
</reference>